<dbReference type="CDD" id="cd20341">
    <property type="entry name" value="BRcat_RBR_RNF14"/>
    <property type="match status" value="1"/>
</dbReference>
<comment type="similarity">
    <text evidence="10">Belongs to the RBR family. RNF14 subfamily.</text>
</comment>
<dbReference type="PROSITE" id="PS50908">
    <property type="entry name" value="RWD"/>
    <property type="match status" value="1"/>
</dbReference>
<dbReference type="InterPro" id="IPR002867">
    <property type="entry name" value="IBR_dom"/>
</dbReference>
<dbReference type="EC" id="2.3.2.31" evidence="3"/>
<keyword evidence="4" id="KW-0808">Transferase</keyword>
<evidence type="ECO:0000256" key="1">
    <source>
        <dbReference type="ARBA" id="ARBA00001798"/>
    </source>
</evidence>
<dbReference type="SMART" id="SM00591">
    <property type="entry name" value="RWD"/>
    <property type="match status" value="1"/>
</dbReference>
<keyword evidence="8" id="KW-0833">Ubl conjugation pathway</keyword>
<dbReference type="InterPro" id="IPR006575">
    <property type="entry name" value="RWD_dom"/>
</dbReference>
<protein>
    <recommendedName>
        <fullName evidence="3">RBR-type E3 ubiquitin transferase</fullName>
        <ecNumber evidence="3">2.3.2.31</ecNumber>
    </recommendedName>
</protein>
<dbReference type="Pfam" id="PF05773">
    <property type="entry name" value="RWD"/>
    <property type="match status" value="1"/>
</dbReference>
<reference evidence="16" key="3">
    <citation type="submission" date="2025-05" db="UniProtKB">
        <authorList>
            <consortium name="Ensembl"/>
        </authorList>
    </citation>
    <scope>IDENTIFICATION</scope>
</reference>
<dbReference type="GO" id="GO:0008270">
    <property type="term" value="F:zinc ion binding"/>
    <property type="evidence" value="ECO:0007669"/>
    <property type="project" value="UniProtKB-KW"/>
</dbReference>
<accession>A0A4W6FAC1</accession>
<dbReference type="PROSITE" id="PS51873">
    <property type="entry name" value="TRIAD"/>
    <property type="match status" value="1"/>
</dbReference>
<dbReference type="GO" id="GO:0061630">
    <property type="term" value="F:ubiquitin protein ligase activity"/>
    <property type="evidence" value="ECO:0007669"/>
    <property type="project" value="UniProtKB-EC"/>
</dbReference>
<evidence type="ECO:0000259" key="14">
    <source>
        <dbReference type="PROSITE" id="PS50908"/>
    </source>
</evidence>
<keyword evidence="9" id="KW-0862">Zinc</keyword>
<dbReference type="KEGG" id="lcf:108880118"/>
<dbReference type="GO" id="GO:0016567">
    <property type="term" value="P:protein ubiquitination"/>
    <property type="evidence" value="ECO:0007669"/>
    <property type="project" value="InterPro"/>
</dbReference>
<feature type="domain" description="RWD" evidence="14">
    <location>
        <begin position="10"/>
        <end position="130"/>
    </location>
</feature>
<dbReference type="CDD" id="cd23820">
    <property type="entry name" value="RWD_RNF14"/>
    <property type="match status" value="1"/>
</dbReference>
<evidence type="ECO:0000259" key="15">
    <source>
        <dbReference type="PROSITE" id="PS51873"/>
    </source>
</evidence>
<dbReference type="CDD" id="cd20354">
    <property type="entry name" value="Rcat_RBR_RNF14"/>
    <property type="match status" value="1"/>
</dbReference>
<dbReference type="Pfam" id="PF22191">
    <property type="entry name" value="IBR_1"/>
    <property type="match status" value="1"/>
</dbReference>
<dbReference type="PROSITE" id="PS00518">
    <property type="entry name" value="ZF_RING_1"/>
    <property type="match status" value="1"/>
</dbReference>
<feature type="region of interest" description="Disordered" evidence="12">
    <location>
        <begin position="143"/>
        <end position="267"/>
    </location>
</feature>
<evidence type="ECO:0000256" key="6">
    <source>
        <dbReference type="ARBA" id="ARBA00022737"/>
    </source>
</evidence>
<dbReference type="Gene3D" id="3.10.110.10">
    <property type="entry name" value="Ubiquitin Conjugating Enzyme"/>
    <property type="match status" value="1"/>
</dbReference>
<evidence type="ECO:0000256" key="11">
    <source>
        <dbReference type="PROSITE-ProRule" id="PRU00175"/>
    </source>
</evidence>
<reference evidence="17" key="1">
    <citation type="submission" date="2015-09" db="EMBL/GenBank/DDBJ databases">
        <authorList>
            <person name="Sai Rama Sridatta P."/>
        </authorList>
    </citation>
    <scope>NUCLEOTIDE SEQUENCE [LARGE SCALE GENOMIC DNA]</scope>
</reference>
<dbReference type="InterPro" id="IPR013083">
    <property type="entry name" value="Znf_RING/FYVE/PHD"/>
</dbReference>
<evidence type="ECO:0000256" key="3">
    <source>
        <dbReference type="ARBA" id="ARBA00012251"/>
    </source>
</evidence>
<dbReference type="Gene3D" id="1.20.120.1750">
    <property type="match status" value="1"/>
</dbReference>
<evidence type="ECO:0000256" key="7">
    <source>
        <dbReference type="ARBA" id="ARBA00022771"/>
    </source>
</evidence>
<reference evidence="18" key="2">
    <citation type="submission" date="2025-04" db="UniProtKB">
        <authorList>
            <consortium name="RefSeq"/>
        </authorList>
    </citation>
    <scope>IDENTIFICATION</scope>
    <source>
        <tissue evidence="18">Brain</tissue>
    </source>
</reference>
<dbReference type="PROSITE" id="PS50089">
    <property type="entry name" value="ZF_RING_2"/>
    <property type="match status" value="1"/>
</dbReference>
<feature type="compositionally biased region" description="Polar residues" evidence="12">
    <location>
        <begin position="226"/>
        <end position="250"/>
    </location>
</feature>
<evidence type="ECO:0000256" key="5">
    <source>
        <dbReference type="ARBA" id="ARBA00022723"/>
    </source>
</evidence>
<dbReference type="InterPro" id="IPR031128">
    <property type="entry name" value="RNF14_RING-HC_Zfn"/>
</dbReference>
<dbReference type="Gene3D" id="3.30.40.10">
    <property type="entry name" value="Zinc/RING finger domain, C3HC4 (zinc finger)"/>
    <property type="match status" value="1"/>
</dbReference>
<comment type="catalytic activity">
    <reaction evidence="1">
        <text>[E2 ubiquitin-conjugating enzyme]-S-ubiquitinyl-L-cysteine + [acceptor protein]-L-lysine = [E2 ubiquitin-conjugating enzyme]-L-cysteine + [acceptor protein]-N(6)-ubiquitinyl-L-lysine.</text>
        <dbReference type="EC" id="2.3.2.31"/>
    </reaction>
</comment>
<feature type="domain" description="RING-type" evidence="13">
    <location>
        <begin position="301"/>
        <end position="347"/>
    </location>
</feature>
<evidence type="ECO:0000256" key="2">
    <source>
        <dbReference type="ARBA" id="ARBA00004906"/>
    </source>
</evidence>
<dbReference type="AlphaFoldDB" id="A0A4W6FAC1"/>
<dbReference type="Pfam" id="PF01485">
    <property type="entry name" value="IBR"/>
    <property type="match status" value="1"/>
</dbReference>
<dbReference type="InterPro" id="IPR031127">
    <property type="entry name" value="E3_UB_ligase_RBR"/>
</dbReference>
<evidence type="ECO:0000256" key="12">
    <source>
        <dbReference type="SAM" id="MobiDB-lite"/>
    </source>
</evidence>
<dbReference type="PANTHER" id="PTHR11685">
    <property type="entry name" value="RBR FAMILY RING FINGER AND IBR DOMAIN-CONTAINING"/>
    <property type="match status" value="1"/>
</dbReference>
<dbReference type="Proteomes" id="UP000694890">
    <property type="component" value="Linkage group LG17"/>
</dbReference>
<dbReference type="Gene3D" id="2.20.25.20">
    <property type="match status" value="1"/>
</dbReference>
<proteinExistence type="inferred from homology"/>
<evidence type="ECO:0000256" key="10">
    <source>
        <dbReference type="ARBA" id="ARBA00044508"/>
    </source>
</evidence>
<evidence type="ECO:0000313" key="16">
    <source>
        <dbReference type="Ensembl" id="ENSLCAP00010047086.1"/>
    </source>
</evidence>
<dbReference type="SUPFAM" id="SSF54495">
    <property type="entry name" value="UBC-like"/>
    <property type="match status" value="1"/>
</dbReference>
<evidence type="ECO:0000256" key="4">
    <source>
        <dbReference type="ARBA" id="ARBA00022679"/>
    </source>
</evidence>
<feature type="compositionally biased region" description="Polar residues" evidence="12">
    <location>
        <begin position="170"/>
        <end position="188"/>
    </location>
</feature>
<gene>
    <name evidence="16 18" type="primary">LOC108880118</name>
</gene>
<dbReference type="Ensembl" id="ENSLCAT00010048246.1">
    <property type="protein sequence ID" value="ENSLCAP00010047086.1"/>
    <property type="gene ID" value="ENSLCAG00010021852.1"/>
</dbReference>
<dbReference type="SMART" id="SM00647">
    <property type="entry name" value="IBR"/>
    <property type="match status" value="2"/>
</dbReference>
<feature type="domain" description="RING-type" evidence="15">
    <location>
        <begin position="297"/>
        <end position="558"/>
    </location>
</feature>
<dbReference type="OrthoDB" id="1431934at2759"/>
<name>A0A4W6FAC1_LATCA</name>
<dbReference type="InterPro" id="IPR044066">
    <property type="entry name" value="TRIAD_supradom"/>
</dbReference>
<sequence length="558" mass="61647">MNADMEEQEDELLALQSIFDSEEFVRKESNPAGEIRVSVELPADFSVSLTEGETVRQYEISFLPPLLLAFELPEDYPSSSPPSFTLTCSWLTHSQLSALGAQLTELYQATGGAVVLFSWVQFLKEDALKFLDIHALLELPSDEHSNQHSNQDSQNAAHQNDLPSHHSKVNQDGLNSGPSSDSNQTAQASDAREGEQTLQTSEFKADSQDDPSSAAGISKHLPFPESDQTGNASASLFPPSDSSGELDQSGQGAGPLPVHPREKEQTLSGLSLTPSQILLSQLLIYNAAQKQNVFSTTVFDCGVCFTGWLGSECVQLSECGHIFCQACVAEFCKLQITEGDVRDVTCPQADCMASPTPAQVRSLVGEELFSRYDRLLLQSSLDLMPDVMYCPRHTCGSPVILEGSSTAALCSVCGFAFCVTCRKTYHGADNCQAKKNMKEQTEIDLHQDYADLPQSLEGRKALWDDYTSGSKKRRHLLQSRYGRMNIQGTVVDSLSEDWINVNSKHCPHCFCRIQKDGGCNVMTCSQCRQCFCWFCLARLQRRDTHSHFLDSQCPMHQY</sequence>
<evidence type="ECO:0000313" key="17">
    <source>
        <dbReference type="Proteomes" id="UP000314980"/>
    </source>
</evidence>
<dbReference type="GeneTree" id="ENSGT00940000154507"/>
<dbReference type="CDD" id="cd16628">
    <property type="entry name" value="RING-HC_RBR_RNF14"/>
    <property type="match status" value="1"/>
</dbReference>
<evidence type="ECO:0000313" key="18">
    <source>
        <dbReference type="RefSeq" id="XP_018527073.1"/>
    </source>
</evidence>
<dbReference type="FunFam" id="3.30.40.10:FF:000137">
    <property type="entry name" value="RanBP-type and C3HC4-type zinc finger-containing protein 1"/>
    <property type="match status" value="1"/>
</dbReference>
<dbReference type="InterPro" id="IPR017907">
    <property type="entry name" value="Znf_RING_CS"/>
</dbReference>
<keyword evidence="6" id="KW-0677">Repeat</keyword>
<dbReference type="InterPro" id="IPR047548">
    <property type="entry name" value="Rcat_RBR_RNF14"/>
</dbReference>
<evidence type="ECO:0000259" key="13">
    <source>
        <dbReference type="PROSITE" id="PS50089"/>
    </source>
</evidence>
<dbReference type="InterPro" id="IPR001841">
    <property type="entry name" value="Znf_RING"/>
</dbReference>
<evidence type="ECO:0000256" key="8">
    <source>
        <dbReference type="ARBA" id="ARBA00022786"/>
    </source>
</evidence>
<keyword evidence="7 11" id="KW-0863">Zinc-finger</keyword>
<dbReference type="SUPFAM" id="SSF57850">
    <property type="entry name" value="RING/U-box"/>
    <property type="match status" value="3"/>
</dbReference>
<keyword evidence="17" id="KW-1185">Reference proteome</keyword>
<dbReference type="STRING" id="8187.ENSLCAP00010047086"/>
<dbReference type="InterPro" id="IPR016135">
    <property type="entry name" value="UBQ-conjugating_enzyme/RWD"/>
</dbReference>
<comment type="pathway">
    <text evidence="2">Protein modification; protein ubiquitination.</text>
</comment>
<dbReference type="SMART" id="SM00184">
    <property type="entry name" value="RING"/>
    <property type="match status" value="2"/>
</dbReference>
<dbReference type="Proteomes" id="UP000314980">
    <property type="component" value="Unassembled WGS sequence"/>
</dbReference>
<keyword evidence="5" id="KW-0479">Metal-binding</keyword>
<dbReference type="GeneID" id="108880118"/>
<dbReference type="InParanoid" id="A0A4W6FAC1"/>
<feature type="compositionally biased region" description="Polar residues" evidence="12">
    <location>
        <begin position="147"/>
        <end position="162"/>
    </location>
</feature>
<evidence type="ECO:0000256" key="9">
    <source>
        <dbReference type="ARBA" id="ARBA00022833"/>
    </source>
</evidence>
<dbReference type="RefSeq" id="XP_018527073.1">
    <property type="nucleotide sequence ID" value="XM_018671557.2"/>
</dbReference>
<organism evidence="16 17">
    <name type="scientific">Lates calcarifer</name>
    <name type="common">Barramundi</name>
    <name type="synonym">Holocentrus calcarifer</name>
    <dbReference type="NCBI Taxonomy" id="8187"/>
    <lineage>
        <taxon>Eukaryota</taxon>
        <taxon>Metazoa</taxon>
        <taxon>Chordata</taxon>
        <taxon>Craniata</taxon>
        <taxon>Vertebrata</taxon>
        <taxon>Euteleostomi</taxon>
        <taxon>Actinopterygii</taxon>
        <taxon>Neopterygii</taxon>
        <taxon>Teleostei</taxon>
        <taxon>Neoteleostei</taxon>
        <taxon>Acanthomorphata</taxon>
        <taxon>Carangaria</taxon>
        <taxon>Carangaria incertae sedis</taxon>
        <taxon>Centropomidae</taxon>
        <taxon>Lates</taxon>
    </lineage>
</organism>